<keyword evidence="1" id="KW-0539">Nucleus</keyword>
<evidence type="ECO:0000313" key="4">
    <source>
        <dbReference type="Proteomes" id="UP000507245"/>
    </source>
</evidence>
<name>A0A6J5WUA7_PRUAR</name>
<dbReference type="GO" id="GO:0010468">
    <property type="term" value="P:regulation of gene expression"/>
    <property type="evidence" value="ECO:0007669"/>
    <property type="project" value="InterPro"/>
</dbReference>
<dbReference type="GO" id="GO:0061775">
    <property type="term" value="F:cohesin loader activity"/>
    <property type="evidence" value="ECO:0007669"/>
    <property type="project" value="InterPro"/>
</dbReference>
<dbReference type="EMBL" id="CAEKKB010000003">
    <property type="protein sequence ID" value="CAB4305260.1"/>
    <property type="molecule type" value="Genomic_DNA"/>
</dbReference>
<dbReference type="InterPro" id="IPR024986">
    <property type="entry name" value="Nipped-B_C"/>
</dbReference>
<dbReference type="PANTHER" id="PTHR21704">
    <property type="entry name" value="NIPPED-B-LIKE PROTEIN DELANGIN SCC2-RELATED"/>
    <property type="match status" value="1"/>
</dbReference>
<accession>A0A6J5WUA7</accession>
<dbReference type="InterPro" id="IPR033031">
    <property type="entry name" value="Scc2/Nipped-B"/>
</dbReference>
<dbReference type="GO" id="GO:1990414">
    <property type="term" value="P:replication-born double-strand break repair via sister chromatid exchange"/>
    <property type="evidence" value="ECO:0007669"/>
    <property type="project" value="TreeGrafter"/>
</dbReference>
<keyword evidence="1" id="KW-0677">Repeat</keyword>
<feature type="domain" description="Sister chromatid cohesion C-terminal" evidence="2">
    <location>
        <begin position="243"/>
        <end position="309"/>
    </location>
</feature>
<dbReference type="SUPFAM" id="SSF48371">
    <property type="entry name" value="ARM repeat"/>
    <property type="match status" value="1"/>
</dbReference>
<dbReference type="InterPro" id="IPR016024">
    <property type="entry name" value="ARM-type_fold"/>
</dbReference>
<dbReference type="Proteomes" id="UP000507245">
    <property type="component" value="Unassembled WGS sequence"/>
</dbReference>
<dbReference type="Pfam" id="PF12830">
    <property type="entry name" value="Nipped-B_C"/>
    <property type="match status" value="1"/>
</dbReference>
<proteinExistence type="inferred from homology"/>
<sequence>MCASCMHSVLWIHTLAPASDPSQFVVTLQPYLKSQADSRVIAQLVESIIFIIDAVLPLVRKLPQSVVEELEQDLKNMILRHSFLTVVHACIKENLIQLFFKRLDAQAVDNKQQVGRSLFCLGLLIRYGNCLASNSDKTSDVVSSLSLFKKYLLVEDFVIKVRSLQLGLTYMLEKDIGKILEATFSSSSDVRLKMQALQNMYEYLLDAESQMGTDAASNNVIQYSVEGGNAVSVAAGAGDTNICGGIVQLYWDNMLARWLDLNEQVRQSALKIVEVVLRQGLVHPITCVPYLIALETDPLESNSKLAHHLR</sequence>
<protein>
    <recommendedName>
        <fullName evidence="1">Sister chromatid cohesion protein</fullName>
    </recommendedName>
</protein>
<comment type="similarity">
    <text evidence="1">Belongs to the SCC2/Nipped-B family.</text>
</comment>
<evidence type="ECO:0000313" key="3">
    <source>
        <dbReference type="EMBL" id="CAB4305260.1"/>
    </source>
</evidence>
<keyword evidence="4" id="KW-1185">Reference proteome</keyword>
<dbReference type="GO" id="GO:0140588">
    <property type="term" value="P:chromatin looping"/>
    <property type="evidence" value="ECO:0007669"/>
    <property type="project" value="InterPro"/>
</dbReference>
<dbReference type="OrthoDB" id="1720657at2759"/>
<evidence type="ECO:0000259" key="2">
    <source>
        <dbReference type="Pfam" id="PF12830"/>
    </source>
</evidence>
<organism evidence="3 4">
    <name type="scientific">Prunus armeniaca</name>
    <name type="common">Apricot</name>
    <name type="synonym">Armeniaca vulgaris</name>
    <dbReference type="NCBI Taxonomy" id="36596"/>
    <lineage>
        <taxon>Eukaryota</taxon>
        <taxon>Viridiplantae</taxon>
        <taxon>Streptophyta</taxon>
        <taxon>Embryophyta</taxon>
        <taxon>Tracheophyta</taxon>
        <taxon>Spermatophyta</taxon>
        <taxon>Magnoliopsida</taxon>
        <taxon>eudicotyledons</taxon>
        <taxon>Gunneridae</taxon>
        <taxon>Pentapetalae</taxon>
        <taxon>rosids</taxon>
        <taxon>fabids</taxon>
        <taxon>Rosales</taxon>
        <taxon>Rosaceae</taxon>
        <taxon>Amygdaloideae</taxon>
        <taxon>Amygdaleae</taxon>
        <taxon>Prunus</taxon>
    </lineage>
</organism>
<gene>
    <name evidence="3" type="ORF">ORAREDHAP_LOCUS23181</name>
</gene>
<dbReference type="GO" id="GO:0003682">
    <property type="term" value="F:chromatin binding"/>
    <property type="evidence" value="ECO:0007669"/>
    <property type="project" value="TreeGrafter"/>
</dbReference>
<evidence type="ECO:0000256" key="1">
    <source>
        <dbReference type="RuleBase" id="RU364107"/>
    </source>
</evidence>
<dbReference type="GO" id="GO:0034087">
    <property type="term" value="P:establishment of mitotic sister chromatid cohesion"/>
    <property type="evidence" value="ECO:0007669"/>
    <property type="project" value="TreeGrafter"/>
</dbReference>
<dbReference type="PANTHER" id="PTHR21704:SF18">
    <property type="entry name" value="NIPPED-B-LIKE PROTEIN"/>
    <property type="match status" value="1"/>
</dbReference>
<dbReference type="GO" id="GO:0090694">
    <property type="term" value="C:Scc2-Scc4 cohesin loading complex"/>
    <property type="evidence" value="ECO:0007669"/>
    <property type="project" value="TreeGrafter"/>
</dbReference>
<dbReference type="GO" id="GO:0071169">
    <property type="term" value="P:establishment of protein localization to chromatin"/>
    <property type="evidence" value="ECO:0007669"/>
    <property type="project" value="TreeGrafter"/>
</dbReference>
<reference evidence="4" key="1">
    <citation type="journal article" date="2020" name="Genome Biol.">
        <title>Gamete binning: chromosome-level and haplotype-resolved genome assembly enabled by high-throughput single-cell sequencing of gamete genomes.</title>
        <authorList>
            <person name="Campoy J.A."/>
            <person name="Sun H."/>
            <person name="Goel M."/>
            <person name="Jiao W.-B."/>
            <person name="Folz-Donahue K."/>
            <person name="Wang N."/>
            <person name="Rubio M."/>
            <person name="Liu C."/>
            <person name="Kukat C."/>
            <person name="Ruiz D."/>
            <person name="Huettel B."/>
            <person name="Schneeberger K."/>
        </authorList>
    </citation>
    <scope>NUCLEOTIDE SEQUENCE [LARGE SCALE GENOMIC DNA]</scope>
    <source>
        <strain evidence="4">cv. Rojo Pasion</strain>
    </source>
</reference>
<comment type="subcellular location">
    <subcellularLocation>
        <location evidence="1">Nucleus</location>
    </subcellularLocation>
</comment>
<keyword evidence="1" id="KW-0131">Cell cycle</keyword>
<dbReference type="AlphaFoldDB" id="A0A6J5WUA7"/>